<dbReference type="Proteomes" id="UP000271974">
    <property type="component" value="Unassembled WGS sequence"/>
</dbReference>
<feature type="region of interest" description="Disordered" evidence="1">
    <location>
        <begin position="40"/>
        <end position="65"/>
    </location>
</feature>
<organism evidence="2 3">
    <name type="scientific">Elysia chlorotica</name>
    <name type="common">Eastern emerald elysia</name>
    <name type="synonym">Sea slug</name>
    <dbReference type="NCBI Taxonomy" id="188477"/>
    <lineage>
        <taxon>Eukaryota</taxon>
        <taxon>Metazoa</taxon>
        <taxon>Spiralia</taxon>
        <taxon>Lophotrochozoa</taxon>
        <taxon>Mollusca</taxon>
        <taxon>Gastropoda</taxon>
        <taxon>Heterobranchia</taxon>
        <taxon>Euthyneura</taxon>
        <taxon>Panpulmonata</taxon>
        <taxon>Sacoglossa</taxon>
        <taxon>Placobranchoidea</taxon>
        <taxon>Plakobranchidae</taxon>
        <taxon>Elysia</taxon>
    </lineage>
</organism>
<protein>
    <submittedName>
        <fullName evidence="2">Uncharacterized protein</fullName>
    </submittedName>
</protein>
<evidence type="ECO:0000313" key="3">
    <source>
        <dbReference type="Proteomes" id="UP000271974"/>
    </source>
</evidence>
<dbReference type="AlphaFoldDB" id="A0A433TVI9"/>
<dbReference type="OrthoDB" id="10043303at2759"/>
<feature type="compositionally biased region" description="Basic and acidic residues" evidence="1">
    <location>
        <begin position="40"/>
        <end position="61"/>
    </location>
</feature>
<evidence type="ECO:0000256" key="1">
    <source>
        <dbReference type="SAM" id="MobiDB-lite"/>
    </source>
</evidence>
<name>A0A433TVI9_ELYCH</name>
<feature type="region of interest" description="Disordered" evidence="1">
    <location>
        <begin position="1"/>
        <end position="24"/>
    </location>
</feature>
<gene>
    <name evidence="2" type="ORF">EGW08_006667</name>
</gene>
<sequence>MADTPSEEPNTKIKKDPKSAKQRMREYRERLKQNKEVYEAAKKKDREQKKEKYKPVADCSKRTQRGIPDGIGAAVKRQADLRVKHGNTIMSSRNLIDELSNSKSNVMLYEVKPESFYDIKETLKPVKGTNSLQQLVCLEEVTVRADGNCLPACGSVYAFGEDINPELVRLHIIQELVTYQEYYLDEKNLVKGYSHPNSHTRQDQFLELLCTYEAPVAHSFRALILRAVGPKFGSQLVASSSQSGRSISLFRTKKDLFWADKAQSSVQFV</sequence>
<proteinExistence type="predicted"/>
<evidence type="ECO:0000313" key="2">
    <source>
        <dbReference type="EMBL" id="RUS85584.1"/>
    </source>
</evidence>
<accession>A0A433TVI9</accession>
<comment type="caution">
    <text evidence="2">The sequence shown here is derived from an EMBL/GenBank/DDBJ whole genome shotgun (WGS) entry which is preliminary data.</text>
</comment>
<keyword evidence="3" id="KW-1185">Reference proteome</keyword>
<feature type="compositionally biased region" description="Basic and acidic residues" evidence="1">
    <location>
        <begin position="9"/>
        <end position="24"/>
    </location>
</feature>
<reference evidence="2 3" key="1">
    <citation type="submission" date="2019-01" db="EMBL/GenBank/DDBJ databases">
        <title>A draft genome assembly of the solar-powered sea slug Elysia chlorotica.</title>
        <authorList>
            <person name="Cai H."/>
            <person name="Li Q."/>
            <person name="Fang X."/>
            <person name="Li J."/>
            <person name="Curtis N.E."/>
            <person name="Altenburger A."/>
            <person name="Shibata T."/>
            <person name="Feng M."/>
            <person name="Maeda T."/>
            <person name="Schwartz J.A."/>
            <person name="Shigenobu S."/>
            <person name="Lundholm N."/>
            <person name="Nishiyama T."/>
            <person name="Yang H."/>
            <person name="Hasebe M."/>
            <person name="Li S."/>
            <person name="Pierce S.K."/>
            <person name="Wang J."/>
        </authorList>
    </citation>
    <scope>NUCLEOTIDE SEQUENCE [LARGE SCALE GENOMIC DNA]</scope>
    <source>
        <strain evidence="2">EC2010</strain>
        <tissue evidence="2">Whole organism of an adult</tissue>
    </source>
</reference>
<dbReference type="EMBL" id="RQTK01000165">
    <property type="protein sequence ID" value="RUS85584.1"/>
    <property type="molecule type" value="Genomic_DNA"/>
</dbReference>